<dbReference type="Pfam" id="PF25137">
    <property type="entry name" value="ADH_Fe_C"/>
    <property type="match status" value="1"/>
</dbReference>
<gene>
    <name evidence="3" type="ORF">NKI27_03745</name>
</gene>
<dbReference type="EC" id="1.1.1.1" evidence="3"/>
<dbReference type="InterPro" id="IPR039697">
    <property type="entry name" value="Alcohol_dehydrogenase_Fe"/>
</dbReference>
<keyword evidence="4" id="KW-1185">Reference proteome</keyword>
<dbReference type="PROSITE" id="PS00060">
    <property type="entry name" value="ADH_IRON_2"/>
    <property type="match status" value="1"/>
</dbReference>
<feature type="domain" description="Fe-containing alcohol dehydrogenase-like C-terminal" evidence="2">
    <location>
        <begin position="1"/>
        <end position="188"/>
    </location>
</feature>
<dbReference type="PANTHER" id="PTHR11496">
    <property type="entry name" value="ALCOHOL DEHYDROGENASE"/>
    <property type="match status" value="1"/>
</dbReference>
<accession>A0ABY6N4I3</accession>
<name>A0ABY6N4I3_9ALTE</name>
<dbReference type="InterPro" id="IPR018211">
    <property type="entry name" value="ADH_Fe_CS"/>
</dbReference>
<sequence>MDALTHAIEAYISINASQETDAYALAATRLIMQNLPKVMVDGADLVARQSMAQASDYAGLAITKASLGYVHAISHNLGGYYGTLHGIGNAIVLPYVLEYSKGAATLRLTELAEVSGLKLANESDEALAEAFIYRIKSMLGSFDIPSQLDARRVEDIPSIAKRALKEAHYNYPVPRYLDHKGCEALLTQMLAN</sequence>
<comment type="cofactor">
    <cofactor evidence="1">
        <name>Fe cation</name>
        <dbReference type="ChEBI" id="CHEBI:24875"/>
    </cofactor>
</comment>
<evidence type="ECO:0000256" key="1">
    <source>
        <dbReference type="ARBA" id="ARBA00001962"/>
    </source>
</evidence>
<evidence type="ECO:0000259" key="2">
    <source>
        <dbReference type="Pfam" id="PF25137"/>
    </source>
</evidence>
<keyword evidence="3" id="KW-0560">Oxidoreductase</keyword>
<evidence type="ECO:0000313" key="4">
    <source>
        <dbReference type="Proteomes" id="UP001163739"/>
    </source>
</evidence>
<organism evidence="3 4">
    <name type="scientific">Alkalimarinus alittae</name>
    <dbReference type="NCBI Taxonomy" id="2961619"/>
    <lineage>
        <taxon>Bacteria</taxon>
        <taxon>Pseudomonadati</taxon>
        <taxon>Pseudomonadota</taxon>
        <taxon>Gammaproteobacteria</taxon>
        <taxon>Alteromonadales</taxon>
        <taxon>Alteromonadaceae</taxon>
        <taxon>Alkalimarinus</taxon>
    </lineage>
</organism>
<dbReference type="GO" id="GO:0004022">
    <property type="term" value="F:alcohol dehydrogenase (NAD+) activity"/>
    <property type="evidence" value="ECO:0007669"/>
    <property type="project" value="UniProtKB-EC"/>
</dbReference>
<evidence type="ECO:0000313" key="3">
    <source>
        <dbReference type="EMBL" id="UZE96874.1"/>
    </source>
</evidence>
<dbReference type="EMBL" id="CP100390">
    <property type="protein sequence ID" value="UZE96874.1"/>
    <property type="molecule type" value="Genomic_DNA"/>
</dbReference>
<proteinExistence type="predicted"/>
<protein>
    <submittedName>
        <fullName evidence="3">Iron-containing alcohol dehydrogenase</fullName>
        <ecNumber evidence="3">1.1.1.1</ecNumber>
    </submittedName>
</protein>
<dbReference type="RefSeq" id="WP_265048359.1">
    <property type="nucleotide sequence ID" value="NZ_CP100390.1"/>
</dbReference>
<dbReference type="Proteomes" id="UP001163739">
    <property type="component" value="Chromosome"/>
</dbReference>
<dbReference type="InterPro" id="IPR056798">
    <property type="entry name" value="ADH_Fe_C"/>
</dbReference>
<dbReference type="PANTHER" id="PTHR11496:SF102">
    <property type="entry name" value="ALCOHOL DEHYDROGENASE 4"/>
    <property type="match status" value="1"/>
</dbReference>
<dbReference type="SUPFAM" id="SSF56796">
    <property type="entry name" value="Dehydroquinate synthase-like"/>
    <property type="match status" value="1"/>
</dbReference>
<dbReference type="Gene3D" id="1.20.1090.10">
    <property type="entry name" value="Dehydroquinate synthase-like - alpha domain"/>
    <property type="match status" value="1"/>
</dbReference>
<reference evidence="3" key="1">
    <citation type="submission" date="2022-06" db="EMBL/GenBank/DDBJ databases">
        <title>Alkalimarinus sp. nov., isolated from gut of a Alitta virens.</title>
        <authorList>
            <person name="Yang A.I."/>
            <person name="Shin N.-R."/>
        </authorList>
    </citation>
    <scope>NUCLEOTIDE SEQUENCE</scope>
    <source>
        <strain evidence="3">A2M4</strain>
    </source>
</reference>